<evidence type="ECO:0000313" key="3">
    <source>
        <dbReference type="Proteomes" id="UP000076532"/>
    </source>
</evidence>
<feature type="signal peptide" evidence="1">
    <location>
        <begin position="1"/>
        <end position="20"/>
    </location>
</feature>
<dbReference type="EMBL" id="KV417659">
    <property type="protein sequence ID" value="KZP11686.1"/>
    <property type="molecule type" value="Genomic_DNA"/>
</dbReference>
<evidence type="ECO:0000313" key="2">
    <source>
        <dbReference type="EMBL" id="KZP11686.1"/>
    </source>
</evidence>
<gene>
    <name evidence="2" type="ORF">FIBSPDRAFT_1050600</name>
</gene>
<dbReference type="OrthoDB" id="3265564at2759"/>
<name>A0A166AJY8_9AGAM</name>
<evidence type="ECO:0000256" key="1">
    <source>
        <dbReference type="SAM" id="SignalP"/>
    </source>
</evidence>
<sequence length="236" mass="23911">MHSYIYTAAIALCFGAVSSALPVPQSNDAAALVAGVAGDVSNIVNAFPTADVKKLVSDTVENTLNLRDSPTSLPTILQGVLSQIGPLAAQISFTTAANATEAALGPIASSLEAILSAGAAEVEKLVGQPLDIILGAAGDGGKTAAADLAKTVSDLVTTIVNALGQLDDLEAPKIKTLITTLFTDTETALVDFLKNADSAATGLKSQLVTLLTKLGPTLYNLNLAEIVAFLGLPALD</sequence>
<reference evidence="2 3" key="1">
    <citation type="journal article" date="2016" name="Mol. Biol. Evol.">
        <title>Comparative Genomics of Early-Diverging Mushroom-Forming Fungi Provides Insights into the Origins of Lignocellulose Decay Capabilities.</title>
        <authorList>
            <person name="Nagy L.G."/>
            <person name="Riley R."/>
            <person name="Tritt A."/>
            <person name="Adam C."/>
            <person name="Daum C."/>
            <person name="Floudas D."/>
            <person name="Sun H."/>
            <person name="Yadav J.S."/>
            <person name="Pangilinan J."/>
            <person name="Larsson K.H."/>
            <person name="Matsuura K."/>
            <person name="Barry K."/>
            <person name="Labutti K."/>
            <person name="Kuo R."/>
            <person name="Ohm R.A."/>
            <person name="Bhattacharya S.S."/>
            <person name="Shirouzu T."/>
            <person name="Yoshinaga Y."/>
            <person name="Martin F.M."/>
            <person name="Grigoriev I.V."/>
            <person name="Hibbett D.S."/>
        </authorList>
    </citation>
    <scope>NUCLEOTIDE SEQUENCE [LARGE SCALE GENOMIC DNA]</scope>
    <source>
        <strain evidence="2 3">CBS 109695</strain>
    </source>
</reference>
<proteinExistence type="predicted"/>
<dbReference type="Proteomes" id="UP000076532">
    <property type="component" value="Unassembled WGS sequence"/>
</dbReference>
<keyword evidence="3" id="KW-1185">Reference proteome</keyword>
<feature type="chain" id="PRO_5007870704" evidence="1">
    <location>
        <begin position="21"/>
        <end position="236"/>
    </location>
</feature>
<dbReference type="AlphaFoldDB" id="A0A166AJY8"/>
<protein>
    <submittedName>
        <fullName evidence="2">Uncharacterized protein</fullName>
    </submittedName>
</protein>
<accession>A0A166AJY8</accession>
<organism evidence="2 3">
    <name type="scientific">Athelia psychrophila</name>
    <dbReference type="NCBI Taxonomy" id="1759441"/>
    <lineage>
        <taxon>Eukaryota</taxon>
        <taxon>Fungi</taxon>
        <taxon>Dikarya</taxon>
        <taxon>Basidiomycota</taxon>
        <taxon>Agaricomycotina</taxon>
        <taxon>Agaricomycetes</taxon>
        <taxon>Agaricomycetidae</taxon>
        <taxon>Atheliales</taxon>
        <taxon>Atheliaceae</taxon>
        <taxon>Athelia</taxon>
    </lineage>
</organism>
<keyword evidence="1" id="KW-0732">Signal</keyword>